<keyword evidence="9" id="KW-1185">Reference proteome</keyword>
<dbReference type="AlphaFoldDB" id="A0A4Z0W831"/>
<dbReference type="GO" id="GO:0005886">
    <property type="term" value="C:plasma membrane"/>
    <property type="evidence" value="ECO:0007669"/>
    <property type="project" value="UniProtKB-ARBA"/>
</dbReference>
<organism evidence="8 9">
    <name type="scientific">Natronospirillum operosum</name>
    <dbReference type="NCBI Taxonomy" id="2759953"/>
    <lineage>
        <taxon>Bacteria</taxon>
        <taxon>Pseudomonadati</taxon>
        <taxon>Pseudomonadota</taxon>
        <taxon>Gammaproteobacteria</taxon>
        <taxon>Oceanospirillales</taxon>
        <taxon>Natronospirillaceae</taxon>
        <taxon>Natronospirillum</taxon>
    </lineage>
</organism>
<reference evidence="8 9" key="1">
    <citation type="submission" date="2019-04" db="EMBL/GenBank/DDBJ databases">
        <title>Natronospirillum operosus gen. nov., sp. nov., a haloalkaliphilic satellite isolated from decaying biomass of laboratory culture of cyanobacterium Geitlerinema sp. and proposal of Natronospirillaceae fam. nov. and Saccharospirillaceae fam. nov.</title>
        <authorList>
            <person name="Kevbrin V."/>
            <person name="Boltyanskaya Y."/>
            <person name="Koziaeva V."/>
            <person name="Grouzdev D.S."/>
            <person name="Park M."/>
            <person name="Cho J."/>
        </authorList>
    </citation>
    <scope>NUCLEOTIDE SEQUENCE [LARGE SCALE GENOMIC DNA]</scope>
    <source>
        <strain evidence="8 9">G-116</strain>
    </source>
</reference>
<comment type="similarity">
    <text evidence="2">Belongs to the CbiQ family.</text>
</comment>
<keyword evidence="3 7" id="KW-0812">Transmembrane</keyword>
<dbReference type="Pfam" id="PF02361">
    <property type="entry name" value="CbiQ"/>
    <property type="match status" value="1"/>
</dbReference>
<accession>A0A4Z0W831</accession>
<evidence type="ECO:0000313" key="8">
    <source>
        <dbReference type="EMBL" id="TGG94224.1"/>
    </source>
</evidence>
<feature type="transmembrane region" description="Helical" evidence="7">
    <location>
        <begin position="68"/>
        <end position="93"/>
    </location>
</feature>
<comment type="caution">
    <text evidence="8">The sequence shown here is derived from an EMBL/GenBank/DDBJ whole genome shotgun (WGS) entry which is preliminary data.</text>
</comment>
<evidence type="ECO:0000313" key="9">
    <source>
        <dbReference type="Proteomes" id="UP000297475"/>
    </source>
</evidence>
<dbReference type="CDD" id="cd16914">
    <property type="entry name" value="EcfT"/>
    <property type="match status" value="1"/>
</dbReference>
<dbReference type="InterPro" id="IPR003339">
    <property type="entry name" value="ABC/ECF_trnsptr_transmembrane"/>
</dbReference>
<dbReference type="OrthoDB" id="5868344at2"/>
<keyword evidence="4 7" id="KW-1133">Transmembrane helix</keyword>
<evidence type="ECO:0000256" key="4">
    <source>
        <dbReference type="ARBA" id="ARBA00022989"/>
    </source>
</evidence>
<comment type="subcellular location">
    <subcellularLocation>
        <location evidence="1">Membrane</location>
        <topology evidence="1">Multi-pass membrane protein</topology>
    </subcellularLocation>
</comment>
<dbReference type="PANTHER" id="PTHR33514">
    <property type="entry name" value="PROTEIN ABCI12, CHLOROPLASTIC"/>
    <property type="match status" value="1"/>
</dbReference>
<evidence type="ECO:0000256" key="3">
    <source>
        <dbReference type="ARBA" id="ARBA00022692"/>
    </source>
</evidence>
<evidence type="ECO:0000256" key="5">
    <source>
        <dbReference type="ARBA" id="ARBA00023136"/>
    </source>
</evidence>
<gene>
    <name evidence="8" type="ORF">E4656_08640</name>
</gene>
<feature type="region of interest" description="Disordered" evidence="6">
    <location>
        <begin position="197"/>
        <end position="221"/>
    </location>
</feature>
<feature type="transmembrane region" description="Helical" evidence="7">
    <location>
        <begin position="21"/>
        <end position="48"/>
    </location>
</feature>
<keyword evidence="5 7" id="KW-0472">Membrane</keyword>
<proteinExistence type="inferred from homology"/>
<protein>
    <submittedName>
        <fullName evidence="8">Energy-coupling factor transporter transmembrane protein EcfT</fullName>
    </submittedName>
</protein>
<dbReference type="RefSeq" id="WP_135482791.1">
    <property type="nucleotide sequence ID" value="NZ_SRMF01000002.1"/>
</dbReference>
<dbReference type="PANTHER" id="PTHR33514:SF13">
    <property type="entry name" value="PROTEIN ABCI12, CHLOROPLASTIC"/>
    <property type="match status" value="1"/>
</dbReference>
<evidence type="ECO:0000256" key="7">
    <source>
        <dbReference type="SAM" id="Phobius"/>
    </source>
</evidence>
<sequence length="221" mass="24184">MISLYLGQQSWLHRRPAGLKLLSLAAISIGLYFVSHPFWMLAALLAVLALYASVGRQALRQLRLLRPLLFLFAIMFLVQWWSVGLAAGLTLVLRMSTLVLLANLITLTTRMDAMMSAITPLLLPLRLVGTDPARIAFAVALVIRFIPVLLAQLHGLKEAWTVRGGGRQVWRLAIPMTIQAIRMSDHVAEALAARGGIQTSPGHATHSSRSHSSAKESHSEG</sequence>
<evidence type="ECO:0000256" key="1">
    <source>
        <dbReference type="ARBA" id="ARBA00004141"/>
    </source>
</evidence>
<evidence type="ECO:0000256" key="2">
    <source>
        <dbReference type="ARBA" id="ARBA00008564"/>
    </source>
</evidence>
<dbReference type="EMBL" id="SRMF01000002">
    <property type="protein sequence ID" value="TGG94224.1"/>
    <property type="molecule type" value="Genomic_DNA"/>
</dbReference>
<evidence type="ECO:0000256" key="6">
    <source>
        <dbReference type="SAM" id="MobiDB-lite"/>
    </source>
</evidence>
<dbReference type="Proteomes" id="UP000297475">
    <property type="component" value="Unassembled WGS sequence"/>
</dbReference>
<name>A0A4Z0W831_9GAMM</name>